<dbReference type="Gene3D" id="2.60.40.60">
    <property type="entry name" value="Cadherins"/>
    <property type="match status" value="2"/>
</dbReference>
<proteinExistence type="predicted"/>
<evidence type="ECO:0000256" key="6">
    <source>
        <dbReference type="ARBA" id="ARBA00023136"/>
    </source>
</evidence>
<evidence type="ECO:0000313" key="11">
    <source>
        <dbReference type="Proteomes" id="UP001558613"/>
    </source>
</evidence>
<dbReference type="InterPro" id="IPR002126">
    <property type="entry name" value="Cadherin-like_dom"/>
</dbReference>
<dbReference type="PANTHER" id="PTHR24028">
    <property type="entry name" value="CADHERIN-87A"/>
    <property type="match status" value="1"/>
</dbReference>
<dbReference type="SUPFAM" id="SSF49313">
    <property type="entry name" value="Cadherin-like"/>
    <property type="match status" value="1"/>
</dbReference>
<feature type="non-terminal residue" evidence="10">
    <location>
        <position position="1"/>
    </location>
</feature>
<evidence type="ECO:0000256" key="8">
    <source>
        <dbReference type="PROSITE-ProRule" id="PRU00043"/>
    </source>
</evidence>
<evidence type="ECO:0000259" key="9">
    <source>
        <dbReference type="PROSITE" id="PS50268"/>
    </source>
</evidence>
<dbReference type="PANTHER" id="PTHR24028:SF236">
    <property type="entry name" value="PROTOCADHERIN GAMMA-C3"/>
    <property type="match status" value="1"/>
</dbReference>
<organism evidence="10 11">
    <name type="scientific">Cirrhinus molitorella</name>
    <name type="common">mud carp</name>
    <dbReference type="NCBI Taxonomy" id="172907"/>
    <lineage>
        <taxon>Eukaryota</taxon>
        <taxon>Metazoa</taxon>
        <taxon>Chordata</taxon>
        <taxon>Craniata</taxon>
        <taxon>Vertebrata</taxon>
        <taxon>Euteleostomi</taxon>
        <taxon>Actinopterygii</taxon>
        <taxon>Neopterygii</taxon>
        <taxon>Teleostei</taxon>
        <taxon>Ostariophysi</taxon>
        <taxon>Cypriniformes</taxon>
        <taxon>Cyprinidae</taxon>
        <taxon>Labeoninae</taxon>
        <taxon>Labeonini</taxon>
        <taxon>Cirrhinus</taxon>
    </lineage>
</organism>
<dbReference type="CDD" id="cd11304">
    <property type="entry name" value="Cadherin_repeat"/>
    <property type="match status" value="2"/>
</dbReference>
<gene>
    <name evidence="10" type="ORF">QQF64_006833</name>
</gene>
<evidence type="ECO:0000256" key="7">
    <source>
        <dbReference type="ARBA" id="ARBA00023180"/>
    </source>
</evidence>
<accession>A0ABR3M900</accession>
<protein>
    <recommendedName>
        <fullName evidence="9">Cadherin domain-containing protein</fullName>
    </recommendedName>
</protein>
<evidence type="ECO:0000256" key="5">
    <source>
        <dbReference type="ARBA" id="ARBA00022989"/>
    </source>
</evidence>
<dbReference type="Proteomes" id="UP001558613">
    <property type="component" value="Unassembled WGS sequence"/>
</dbReference>
<evidence type="ECO:0000256" key="1">
    <source>
        <dbReference type="ARBA" id="ARBA00004167"/>
    </source>
</evidence>
<keyword evidence="4 8" id="KW-0106">Calcium</keyword>
<dbReference type="PROSITE" id="PS50268">
    <property type="entry name" value="CADHERIN_2"/>
    <property type="match status" value="1"/>
</dbReference>
<keyword evidence="5" id="KW-1133">Transmembrane helix</keyword>
<dbReference type="PROSITE" id="PS00232">
    <property type="entry name" value="CADHERIN_1"/>
    <property type="match status" value="1"/>
</dbReference>
<keyword evidence="6" id="KW-0472">Membrane</keyword>
<dbReference type="InterPro" id="IPR050174">
    <property type="entry name" value="Protocadherin/Cadherin-CA"/>
</dbReference>
<dbReference type="InterPro" id="IPR020894">
    <property type="entry name" value="Cadherin_CS"/>
</dbReference>
<dbReference type="InterPro" id="IPR015919">
    <property type="entry name" value="Cadherin-like_sf"/>
</dbReference>
<keyword evidence="2" id="KW-0812">Transmembrane</keyword>
<feature type="domain" description="Cadherin" evidence="9">
    <location>
        <begin position="10"/>
        <end position="44"/>
    </location>
</feature>
<dbReference type="PRINTS" id="PR00205">
    <property type="entry name" value="CADHERIN"/>
</dbReference>
<evidence type="ECO:0000256" key="3">
    <source>
        <dbReference type="ARBA" id="ARBA00022737"/>
    </source>
</evidence>
<dbReference type="EMBL" id="JAYMGO010000014">
    <property type="protein sequence ID" value="KAL1261568.1"/>
    <property type="molecule type" value="Genomic_DNA"/>
</dbReference>
<comment type="caution">
    <text evidence="10">The sequence shown here is derived from an EMBL/GenBank/DDBJ whole genome shotgun (WGS) entry which is preliminary data.</text>
</comment>
<sequence length="92" mass="10166">WSYWKNQADHFLTLSGLDGGRPFRSGTASIHIHVLDANDNVPVFAQSVYKVRAQENTARGTVLVKLNATDLDSGIYGEISYSFSHVPDKTRG</sequence>
<keyword evidence="11" id="KW-1185">Reference proteome</keyword>
<reference evidence="10 11" key="1">
    <citation type="submission" date="2023-09" db="EMBL/GenBank/DDBJ databases">
        <authorList>
            <person name="Wang M."/>
        </authorList>
    </citation>
    <scope>NUCLEOTIDE SEQUENCE [LARGE SCALE GENOMIC DNA]</scope>
    <source>
        <strain evidence="10">GT-2023</strain>
        <tissue evidence="10">Liver</tissue>
    </source>
</reference>
<evidence type="ECO:0000256" key="2">
    <source>
        <dbReference type="ARBA" id="ARBA00022692"/>
    </source>
</evidence>
<name>A0ABR3M900_9TELE</name>
<keyword evidence="3" id="KW-0677">Repeat</keyword>
<keyword evidence="7" id="KW-0325">Glycoprotein</keyword>
<comment type="subcellular location">
    <subcellularLocation>
        <location evidence="1">Membrane</location>
        <topology evidence="1">Single-pass membrane protein</topology>
    </subcellularLocation>
</comment>
<evidence type="ECO:0000313" key="10">
    <source>
        <dbReference type="EMBL" id="KAL1261568.1"/>
    </source>
</evidence>
<feature type="non-terminal residue" evidence="10">
    <location>
        <position position="92"/>
    </location>
</feature>
<evidence type="ECO:0000256" key="4">
    <source>
        <dbReference type="ARBA" id="ARBA00022837"/>
    </source>
</evidence>